<name>A0A427XZ98_9TREE</name>
<feature type="region of interest" description="Disordered" evidence="1">
    <location>
        <begin position="53"/>
        <end position="113"/>
    </location>
</feature>
<dbReference type="EMBL" id="RSCE01000003">
    <property type="protein sequence ID" value="RSH84206.1"/>
    <property type="molecule type" value="Genomic_DNA"/>
</dbReference>
<dbReference type="GeneID" id="39590258"/>
<feature type="compositionally biased region" description="Basic and acidic residues" evidence="1">
    <location>
        <begin position="68"/>
        <end position="91"/>
    </location>
</feature>
<dbReference type="RefSeq" id="XP_028477654.1">
    <property type="nucleotide sequence ID" value="XM_028621202.1"/>
</dbReference>
<evidence type="ECO:0000256" key="1">
    <source>
        <dbReference type="SAM" id="MobiDB-lite"/>
    </source>
</evidence>
<keyword evidence="3" id="KW-1185">Reference proteome</keyword>
<organism evidence="2 3">
    <name type="scientific">Apiotrichum porosum</name>
    <dbReference type="NCBI Taxonomy" id="105984"/>
    <lineage>
        <taxon>Eukaryota</taxon>
        <taxon>Fungi</taxon>
        <taxon>Dikarya</taxon>
        <taxon>Basidiomycota</taxon>
        <taxon>Agaricomycotina</taxon>
        <taxon>Tremellomycetes</taxon>
        <taxon>Trichosporonales</taxon>
        <taxon>Trichosporonaceae</taxon>
        <taxon>Apiotrichum</taxon>
    </lineage>
</organism>
<dbReference type="AlphaFoldDB" id="A0A427XZ98"/>
<proteinExistence type="predicted"/>
<dbReference type="Proteomes" id="UP000279236">
    <property type="component" value="Unassembled WGS sequence"/>
</dbReference>
<evidence type="ECO:0000313" key="2">
    <source>
        <dbReference type="EMBL" id="RSH84206.1"/>
    </source>
</evidence>
<reference evidence="2 3" key="1">
    <citation type="submission" date="2018-11" db="EMBL/GenBank/DDBJ databases">
        <title>Genome sequence of Apiotrichum porosum DSM 27194.</title>
        <authorList>
            <person name="Aliyu H."/>
            <person name="Gorte O."/>
            <person name="Ochsenreither K."/>
        </authorList>
    </citation>
    <scope>NUCLEOTIDE SEQUENCE [LARGE SCALE GENOMIC DNA]</scope>
    <source>
        <strain evidence="2 3">DSM 27194</strain>
    </source>
</reference>
<sequence length="133" mass="14818">MAPYDRAPMEWVGKLNATGSYDLFVPCVNCNTGLPLPVAKDLDAFNAQRSKIRQQHKRRWMDDASEGGEAKKAKVDGSVDGSRPNKVDGFEGSKMNQRMPRTTPRLQQTRTPEEVETLLAKARAVAKKSSERV</sequence>
<evidence type="ECO:0000313" key="3">
    <source>
        <dbReference type="Proteomes" id="UP000279236"/>
    </source>
</evidence>
<comment type="caution">
    <text evidence="2">The sequence shown here is derived from an EMBL/GenBank/DDBJ whole genome shotgun (WGS) entry which is preliminary data.</text>
</comment>
<protein>
    <submittedName>
        <fullName evidence="2">Uncharacterized protein</fullName>
    </submittedName>
</protein>
<accession>A0A427XZ98</accession>
<gene>
    <name evidence="2" type="ORF">EHS24_005715</name>
</gene>
<feature type="compositionally biased region" description="Low complexity" evidence="1">
    <location>
        <begin position="97"/>
        <end position="110"/>
    </location>
</feature>